<feature type="compositionally biased region" description="Polar residues" evidence="6">
    <location>
        <begin position="198"/>
        <end position="208"/>
    </location>
</feature>
<dbReference type="Pfam" id="PF00090">
    <property type="entry name" value="TSP_1"/>
    <property type="match status" value="2"/>
</dbReference>
<dbReference type="PROSITE" id="PS50092">
    <property type="entry name" value="TSP1"/>
    <property type="match status" value="1"/>
</dbReference>
<proteinExistence type="predicted"/>
<accession>A0A0V1HB78</accession>
<name>A0A0V1HB78_9BILA</name>
<comment type="caution">
    <text evidence="7">The sequence shown here is derived from an EMBL/GenBank/DDBJ whole genome shotgun (WGS) entry which is preliminary data.</text>
</comment>
<dbReference type="SUPFAM" id="SSF82895">
    <property type="entry name" value="TSP-1 type 1 repeat"/>
    <property type="match status" value="1"/>
</dbReference>
<keyword evidence="2" id="KW-0964">Secreted</keyword>
<evidence type="ECO:0000313" key="7">
    <source>
        <dbReference type="EMBL" id="KRZ08056.1"/>
    </source>
</evidence>
<comment type="subcellular location">
    <subcellularLocation>
        <location evidence="1">Secreted</location>
    </subcellularLocation>
</comment>
<keyword evidence="4" id="KW-0677">Repeat</keyword>
<dbReference type="SMART" id="SM00209">
    <property type="entry name" value="TSP1"/>
    <property type="match status" value="2"/>
</dbReference>
<dbReference type="EMBL" id="JYDP01000092">
    <property type="protein sequence ID" value="KRZ08056.1"/>
    <property type="molecule type" value="Genomic_DNA"/>
</dbReference>
<feature type="region of interest" description="Disordered" evidence="6">
    <location>
        <begin position="198"/>
        <end position="226"/>
    </location>
</feature>
<dbReference type="PANTHER" id="PTHR22906">
    <property type="entry name" value="PROPERDIN"/>
    <property type="match status" value="1"/>
</dbReference>
<dbReference type="PANTHER" id="PTHR22906:SF43">
    <property type="entry name" value="PROPERDIN"/>
    <property type="match status" value="1"/>
</dbReference>
<dbReference type="InterPro" id="IPR000884">
    <property type="entry name" value="TSP1_rpt"/>
</dbReference>
<evidence type="ECO:0000256" key="4">
    <source>
        <dbReference type="ARBA" id="ARBA00022737"/>
    </source>
</evidence>
<dbReference type="OrthoDB" id="504708at2759"/>
<evidence type="ECO:0000256" key="5">
    <source>
        <dbReference type="ARBA" id="ARBA00023157"/>
    </source>
</evidence>
<reference evidence="7 8" key="1">
    <citation type="submission" date="2015-01" db="EMBL/GenBank/DDBJ databases">
        <title>Evolution of Trichinella species and genotypes.</title>
        <authorList>
            <person name="Korhonen P.K."/>
            <person name="Edoardo P."/>
            <person name="Giuseppe L.R."/>
            <person name="Gasser R.B."/>
        </authorList>
    </citation>
    <scope>NUCLEOTIDE SEQUENCE [LARGE SCALE GENOMIC DNA]</scope>
    <source>
        <strain evidence="7">ISS1029</strain>
    </source>
</reference>
<keyword evidence="3" id="KW-0732">Signal</keyword>
<protein>
    <submittedName>
        <fullName evidence="7">Uncharacterized protein</fullName>
    </submittedName>
</protein>
<dbReference type="AlphaFoldDB" id="A0A0V1HB78"/>
<keyword evidence="8" id="KW-1185">Reference proteome</keyword>
<dbReference type="InterPro" id="IPR036383">
    <property type="entry name" value="TSP1_rpt_sf"/>
</dbReference>
<evidence type="ECO:0000256" key="3">
    <source>
        <dbReference type="ARBA" id="ARBA00022729"/>
    </source>
</evidence>
<dbReference type="InterPro" id="IPR052065">
    <property type="entry name" value="Compl_asym_regulator"/>
</dbReference>
<evidence type="ECO:0000256" key="2">
    <source>
        <dbReference type="ARBA" id="ARBA00022525"/>
    </source>
</evidence>
<keyword evidence="5" id="KW-1015">Disulfide bond</keyword>
<evidence type="ECO:0000313" key="8">
    <source>
        <dbReference type="Proteomes" id="UP000055024"/>
    </source>
</evidence>
<sequence>MQAARRPVTPHTKGNSYSLDSTSEGLLIRWRLEQMIQLSTASKFKQVGIFCIATALLVIHIQAIPENENTTTQKTFASSNSEEADNAELEDHVKRALAENKQKLRYNQVSAIVKPKHRLMHDNYSYMYASVWTAWSHWSICHNQERIRVRACSVVRGHRCFGNNLESKPCKDQSITNSVNSELLRNMAALKKSSLSNIENHKPTTNRPNVRAPQRIGPPAATPSPLYKANTVERNKLVIFSTDNKQANRQEQNPGAENTTNKLKLPALFSTPATLSEETSPLSSFQKEPIQSVQILNKSAAPSSTIATSVSTFSIAEAPTLDHTAEKNPVETLKPNLHSSTANGKIRFQPAAHLTDHQIHSDGLSSSNELELQFKMETSDWAPWSAWSNCECGQRTRTRTCRYSEAYFNSGCRGQSYMLEKCASTAKLDKKCANRMKT</sequence>
<evidence type="ECO:0000256" key="6">
    <source>
        <dbReference type="SAM" id="MobiDB-lite"/>
    </source>
</evidence>
<organism evidence="7 8">
    <name type="scientific">Trichinella zimbabwensis</name>
    <dbReference type="NCBI Taxonomy" id="268475"/>
    <lineage>
        <taxon>Eukaryota</taxon>
        <taxon>Metazoa</taxon>
        <taxon>Ecdysozoa</taxon>
        <taxon>Nematoda</taxon>
        <taxon>Enoplea</taxon>
        <taxon>Dorylaimia</taxon>
        <taxon>Trichinellida</taxon>
        <taxon>Trichinellidae</taxon>
        <taxon>Trichinella</taxon>
    </lineage>
</organism>
<evidence type="ECO:0000256" key="1">
    <source>
        <dbReference type="ARBA" id="ARBA00004613"/>
    </source>
</evidence>
<dbReference type="Proteomes" id="UP000055024">
    <property type="component" value="Unassembled WGS sequence"/>
</dbReference>
<gene>
    <name evidence="7" type="ORF">T11_9093</name>
</gene>